<organism evidence="1">
    <name type="scientific">bioreactor metagenome</name>
    <dbReference type="NCBI Taxonomy" id="1076179"/>
    <lineage>
        <taxon>unclassified sequences</taxon>
        <taxon>metagenomes</taxon>
        <taxon>ecological metagenomes</taxon>
    </lineage>
</organism>
<comment type="caution">
    <text evidence="1">The sequence shown here is derived from an EMBL/GenBank/DDBJ whole genome shotgun (WGS) entry which is preliminary data.</text>
</comment>
<sequence length="95" mass="11155">MVGVEVGEENIRPVHVDFKFRKPGGKRRPTLRKIEARVDYQAALAQDNVAVEVFERIVRERHVYAVHVVKYFFSHSFSFLSKYFQPALILYNIMV</sequence>
<name>A0A645FHT8_9ZZZZ</name>
<gene>
    <name evidence="1" type="ORF">SDC9_161321</name>
</gene>
<dbReference type="EMBL" id="VSSQ01060566">
    <property type="protein sequence ID" value="MPN13995.1"/>
    <property type="molecule type" value="Genomic_DNA"/>
</dbReference>
<proteinExistence type="predicted"/>
<dbReference type="AlphaFoldDB" id="A0A645FHT8"/>
<protein>
    <submittedName>
        <fullName evidence="1">Uncharacterized protein</fullName>
    </submittedName>
</protein>
<reference evidence="1" key="1">
    <citation type="submission" date="2019-08" db="EMBL/GenBank/DDBJ databases">
        <authorList>
            <person name="Kucharzyk K."/>
            <person name="Murdoch R.W."/>
            <person name="Higgins S."/>
            <person name="Loffler F."/>
        </authorList>
    </citation>
    <scope>NUCLEOTIDE SEQUENCE</scope>
</reference>
<evidence type="ECO:0000313" key="1">
    <source>
        <dbReference type="EMBL" id="MPN13995.1"/>
    </source>
</evidence>
<accession>A0A645FHT8</accession>